<evidence type="ECO:0000313" key="5">
    <source>
        <dbReference type="Proteomes" id="UP001589810"/>
    </source>
</evidence>
<dbReference type="InterPro" id="IPR027417">
    <property type="entry name" value="P-loop_NTPase"/>
</dbReference>
<dbReference type="Pfam" id="PF13191">
    <property type="entry name" value="AAA_16"/>
    <property type="match status" value="1"/>
</dbReference>
<dbReference type="InterPro" id="IPR011990">
    <property type="entry name" value="TPR-like_helical_dom_sf"/>
</dbReference>
<dbReference type="RefSeq" id="WP_273941169.1">
    <property type="nucleotide sequence ID" value="NZ_CP097263.1"/>
</dbReference>
<gene>
    <name evidence="4" type="ORF">ACFFH7_14745</name>
</gene>
<sequence>MDHGSAVPRVVVGREGELAALRSALARVRAGAGELVLVRGEAGIGKSTLVEAFCDEIRGQGVAVLVGAGWDEGGAPTYWPWVQVMRRAAAAGAGPAIDGFGAALSPLWPGAGEVASSDRFSLYEAVTLVLDSIADAAPVVVVLEDLHAAGCASALMLEFVARHCRHTRLLLVATYRDAEVRLDPELSAVVERLAEHGAELAPRPFARPEVEALMAGAPAELVDQVLDRTQGNPLFVMHVLRQLDRDSPAGTDIPAGLRQAIRRRAERVAGGVTAALDAAAVLGGEIRVGLVAGVLGEPPDAVRRAFDEAVRADLLGRDPAGPDRYVFTHSLVRDVLYDDQKSTGRAALHLAVGQALAADPHVATPTLARHFLAAWPVGGQVEALHYAGQAGDEAVAALAYEDAVAHYRQAIVAVGRSTADTTTDRVDLLLALASALQRSGRLAEARREADHAVELAASLDDPERYSAAALLRAEHLDFNTVDEDVINLLRRADLAWAGAATPTRGRVLARLAVASIHADRPTAAGHARSAVSVAESCGAPATLAIALSAQLYVAWGAHDPVQALAAGARIAELGRAAGDSALTLDGEMWRLVFTLECGDLDQADAVLAELDRLAADLRRPTVLHLALSRRSTLGALHGRLADARDLAREAWELAQRCGLPDADAVYWGQLFSVWRFGGLDADDAEHMERMLVDLVEHSRLRAAHEAALVLILIERGEHEDARARFARMVAELPDLPHDMVYVWTLCLLAGGCAALEDRDAAAVLRAALTPFAGRFAVPAGAVSCLGSVELSLAQVTALTGRDDEAREHFEAAVAAHRAAGTPAWLALSCLEFARFLSRQGERTKARSLAEEGERLARVHRLDALLTGPVVTASISMAREGDVWTVRQGDVVVRLPRSRGLAHLAELVRNPGQDIAAEQLATTPGNTESVSDVDVHIGQTADVVLDATARAAYRRRLHDLDEEIDQAAAWHDTERKAGLEVERDFLVRELAAAVGLGGRPRRLGSDAERARVNVTRAIRTAIRRIADQAPELGATLDAAVRTGTHCRYDARAGDPAQAAGIGGQATVSE</sequence>
<dbReference type="Proteomes" id="UP001589810">
    <property type="component" value="Unassembled WGS sequence"/>
</dbReference>
<reference evidence="4 5" key="1">
    <citation type="submission" date="2024-09" db="EMBL/GenBank/DDBJ databases">
        <authorList>
            <person name="Sun Q."/>
            <person name="Mori K."/>
        </authorList>
    </citation>
    <scope>NUCLEOTIDE SEQUENCE [LARGE SCALE GENOMIC DNA]</scope>
    <source>
        <strain evidence="4 5">TBRC 1432</strain>
    </source>
</reference>
<keyword evidence="1" id="KW-0547">Nucleotide-binding</keyword>
<evidence type="ECO:0000256" key="2">
    <source>
        <dbReference type="ARBA" id="ARBA00022840"/>
    </source>
</evidence>
<keyword evidence="2" id="KW-0067">ATP-binding</keyword>
<dbReference type="SUPFAM" id="SSF48452">
    <property type="entry name" value="TPR-like"/>
    <property type="match status" value="1"/>
</dbReference>
<name>A0ABV6MR10_9PSEU</name>
<accession>A0ABV6MR10</accession>
<dbReference type="InterPro" id="IPR003593">
    <property type="entry name" value="AAA+_ATPase"/>
</dbReference>
<feature type="domain" description="AAA+ ATPase" evidence="3">
    <location>
        <begin position="32"/>
        <end position="196"/>
    </location>
</feature>
<dbReference type="PANTHER" id="PTHR16305">
    <property type="entry name" value="TESTICULAR SOLUBLE ADENYLYL CYCLASE"/>
    <property type="match status" value="1"/>
</dbReference>
<dbReference type="SUPFAM" id="SSF52540">
    <property type="entry name" value="P-loop containing nucleoside triphosphate hydrolases"/>
    <property type="match status" value="1"/>
</dbReference>
<comment type="caution">
    <text evidence="4">The sequence shown here is derived from an EMBL/GenBank/DDBJ whole genome shotgun (WGS) entry which is preliminary data.</text>
</comment>
<organism evidence="4 5">
    <name type="scientific">Kutzneria chonburiensis</name>
    <dbReference type="NCBI Taxonomy" id="1483604"/>
    <lineage>
        <taxon>Bacteria</taxon>
        <taxon>Bacillati</taxon>
        <taxon>Actinomycetota</taxon>
        <taxon>Actinomycetes</taxon>
        <taxon>Pseudonocardiales</taxon>
        <taxon>Pseudonocardiaceae</taxon>
        <taxon>Kutzneria</taxon>
    </lineage>
</organism>
<protein>
    <submittedName>
        <fullName evidence="4">AAA family ATPase</fullName>
    </submittedName>
</protein>
<dbReference type="EMBL" id="JBHLUD010000004">
    <property type="protein sequence ID" value="MFC0542753.1"/>
    <property type="molecule type" value="Genomic_DNA"/>
</dbReference>
<dbReference type="InterPro" id="IPR041664">
    <property type="entry name" value="AAA_16"/>
</dbReference>
<proteinExistence type="predicted"/>
<evidence type="ECO:0000313" key="4">
    <source>
        <dbReference type="EMBL" id="MFC0542753.1"/>
    </source>
</evidence>
<keyword evidence="5" id="KW-1185">Reference proteome</keyword>
<evidence type="ECO:0000256" key="1">
    <source>
        <dbReference type="ARBA" id="ARBA00022741"/>
    </source>
</evidence>
<dbReference type="Gene3D" id="1.25.40.10">
    <property type="entry name" value="Tetratricopeptide repeat domain"/>
    <property type="match status" value="2"/>
</dbReference>
<evidence type="ECO:0000259" key="3">
    <source>
        <dbReference type="SMART" id="SM00382"/>
    </source>
</evidence>
<dbReference type="SMART" id="SM00382">
    <property type="entry name" value="AAA"/>
    <property type="match status" value="1"/>
</dbReference>
<dbReference type="PANTHER" id="PTHR16305:SF28">
    <property type="entry name" value="GUANYLATE CYCLASE DOMAIN-CONTAINING PROTEIN"/>
    <property type="match status" value="1"/>
</dbReference>